<proteinExistence type="inferred from homology"/>
<name>A0ABT9VKG8_9BACI</name>
<evidence type="ECO:0000256" key="3">
    <source>
        <dbReference type="ARBA" id="ARBA00023136"/>
    </source>
</evidence>
<evidence type="ECO:0000256" key="5">
    <source>
        <dbReference type="SAM" id="Phobius"/>
    </source>
</evidence>
<keyword evidence="5" id="KW-1133">Transmembrane helix</keyword>
<dbReference type="Proteomes" id="UP001225646">
    <property type="component" value="Unassembled WGS sequence"/>
</dbReference>
<keyword evidence="3 4" id="KW-0472">Membrane</keyword>
<feature type="transmembrane region" description="Helical" evidence="5">
    <location>
        <begin position="384"/>
        <end position="401"/>
    </location>
</feature>
<gene>
    <name evidence="6" type="ORF">J2S06_000543</name>
</gene>
<sequence length="488" mass="54920">MGDNKTPISPNLPENESFFKKHIGLGESFDLGVRKFKIIQKQLHLYYVNGLCDTQYIIDLLRQLTEINDHEKESSKVKEIIENRLIHQQVSEIKTLDEAVDQLLSGLIVIIIEGYDFGFVVDVRSYPGRQPEEPDTEKVVRGARDGFVENIIVNTALIRRRIRDERLRFEILKVGERSKTDICLAYVEDVADPGLIKVIKKELNTIKIDGLTMADKSVEEFLVKQGYNPFPLVRYTERADVAANHLLEGHVIIMVDTSPSVIITPTTFFHHVQHAEEYRQAPAVGTFLRWVRFLGIVASIFLLPLWLLFVLEPSLLPKNLAYIGPNEQKNIPVVIQLFLADLGVEFMRMAAIHTPTALSVAMGLIAAVLIGEIAIEVGLFVPEVILYVSIAAIGTFTTPSYELSVANKMVRLFLLILVSIFHIPGFVIGSTLYVLLLASVRSLNTPYLWPFIPFNAKALWQVLVRTSVPGAKLRPSIVHPQNVKKQPS</sequence>
<feature type="transmembrane region" description="Helical" evidence="5">
    <location>
        <begin position="413"/>
        <end position="435"/>
    </location>
</feature>
<evidence type="ECO:0000256" key="4">
    <source>
        <dbReference type="PIRNR" id="PIRNR005690"/>
    </source>
</evidence>
<dbReference type="PANTHER" id="PTHR22550">
    <property type="entry name" value="SPORE GERMINATION PROTEIN"/>
    <property type="match status" value="1"/>
</dbReference>
<dbReference type="PANTHER" id="PTHR22550:SF9">
    <property type="entry name" value="STAGE V SPORULATION PROTEIN AF"/>
    <property type="match status" value="1"/>
</dbReference>
<keyword evidence="5" id="KW-0812">Transmembrane</keyword>
<accession>A0ABT9VKG8</accession>
<comment type="caution">
    <text evidence="6">The sequence shown here is derived from an EMBL/GenBank/DDBJ whole genome shotgun (WGS) entry which is preliminary data.</text>
</comment>
<comment type="similarity">
    <text evidence="2 4">Belongs to the GerABKA family.</text>
</comment>
<dbReference type="InterPro" id="IPR050768">
    <property type="entry name" value="UPF0353/GerABKA_families"/>
</dbReference>
<comment type="subcellular location">
    <subcellularLocation>
        <location evidence="4">Cell membrane</location>
    </subcellularLocation>
    <subcellularLocation>
        <location evidence="1">Membrane</location>
        <topology evidence="1">Multi-pass membrane protein</topology>
    </subcellularLocation>
</comment>
<evidence type="ECO:0000256" key="2">
    <source>
        <dbReference type="ARBA" id="ARBA00005278"/>
    </source>
</evidence>
<reference evidence="6 7" key="1">
    <citation type="submission" date="2023-07" db="EMBL/GenBank/DDBJ databases">
        <title>Genomic Encyclopedia of Type Strains, Phase IV (KMG-IV): sequencing the most valuable type-strain genomes for metagenomic binning, comparative biology and taxonomic classification.</title>
        <authorList>
            <person name="Goeker M."/>
        </authorList>
    </citation>
    <scope>NUCLEOTIDE SEQUENCE [LARGE SCALE GENOMIC DNA]</scope>
    <source>
        <strain evidence="6 7">DSM 19092</strain>
    </source>
</reference>
<organism evidence="6 7">
    <name type="scientific">Aeribacillus alveayuensis</name>
    <dbReference type="NCBI Taxonomy" id="279215"/>
    <lineage>
        <taxon>Bacteria</taxon>
        <taxon>Bacillati</taxon>
        <taxon>Bacillota</taxon>
        <taxon>Bacilli</taxon>
        <taxon>Bacillales</taxon>
        <taxon>Bacillaceae</taxon>
        <taxon>Aeribacillus</taxon>
    </lineage>
</organism>
<evidence type="ECO:0000313" key="6">
    <source>
        <dbReference type="EMBL" id="MDQ0161473.1"/>
    </source>
</evidence>
<evidence type="ECO:0000313" key="7">
    <source>
        <dbReference type="Proteomes" id="UP001225646"/>
    </source>
</evidence>
<feature type="transmembrane region" description="Helical" evidence="5">
    <location>
        <begin position="290"/>
        <end position="311"/>
    </location>
</feature>
<dbReference type="RefSeq" id="WP_419151208.1">
    <property type="nucleotide sequence ID" value="NZ_JAUSTR010000001.1"/>
</dbReference>
<dbReference type="PIRSF" id="PIRSF005690">
    <property type="entry name" value="GerBA"/>
    <property type="match status" value="1"/>
</dbReference>
<evidence type="ECO:0000256" key="1">
    <source>
        <dbReference type="ARBA" id="ARBA00004141"/>
    </source>
</evidence>
<feature type="transmembrane region" description="Helical" evidence="5">
    <location>
        <begin position="357"/>
        <end position="378"/>
    </location>
</feature>
<dbReference type="EMBL" id="JAUSTR010000001">
    <property type="protein sequence ID" value="MDQ0161473.1"/>
    <property type="molecule type" value="Genomic_DNA"/>
</dbReference>
<dbReference type="Pfam" id="PF03323">
    <property type="entry name" value="GerA"/>
    <property type="match status" value="1"/>
</dbReference>
<keyword evidence="7" id="KW-1185">Reference proteome</keyword>
<protein>
    <submittedName>
        <fullName evidence="6">Stage V sporulation protein AF</fullName>
    </submittedName>
</protein>
<dbReference type="InterPro" id="IPR004995">
    <property type="entry name" value="Spore_Ger"/>
</dbReference>